<protein>
    <submittedName>
        <fullName evidence="1">Uncharacterized protein</fullName>
    </submittedName>
</protein>
<sequence length="67" mass="7998">MEKNTTKLLRLYRARKGAFGHDMEDLLKNLMKRHLISKECCAGRTAFVFERRSCKVVLEMFGYRSRR</sequence>
<reference evidence="1 2" key="1">
    <citation type="submission" date="2021-07" db="EMBL/GenBank/DDBJ databases">
        <authorList>
            <person name="Imarazene B."/>
            <person name="Zahm M."/>
            <person name="Klopp C."/>
            <person name="Cabau C."/>
            <person name="Beille S."/>
            <person name="Jouanno E."/>
            <person name="Castinel A."/>
            <person name="Lluch J."/>
            <person name="Gil L."/>
            <person name="Kuchtly C."/>
            <person name="Lopez Roques C."/>
            <person name="Donnadieu C."/>
            <person name="Parrinello H."/>
            <person name="Journot L."/>
            <person name="Du K."/>
            <person name="Schartl M."/>
            <person name="Retaux S."/>
            <person name="Guiguen Y."/>
        </authorList>
    </citation>
    <scope>NUCLEOTIDE SEQUENCE [LARGE SCALE GENOMIC DNA]</scope>
    <source>
        <strain evidence="1">Pach_M1</strain>
        <tissue evidence="1">Testis</tissue>
    </source>
</reference>
<evidence type="ECO:0000313" key="2">
    <source>
        <dbReference type="Proteomes" id="UP000752171"/>
    </source>
</evidence>
<organism evidence="1 2">
    <name type="scientific">Astyanax mexicanus</name>
    <name type="common">Blind cave fish</name>
    <name type="synonym">Astyanax fasciatus mexicanus</name>
    <dbReference type="NCBI Taxonomy" id="7994"/>
    <lineage>
        <taxon>Eukaryota</taxon>
        <taxon>Metazoa</taxon>
        <taxon>Chordata</taxon>
        <taxon>Craniata</taxon>
        <taxon>Vertebrata</taxon>
        <taxon>Euteleostomi</taxon>
        <taxon>Actinopterygii</taxon>
        <taxon>Neopterygii</taxon>
        <taxon>Teleostei</taxon>
        <taxon>Ostariophysi</taxon>
        <taxon>Characiformes</taxon>
        <taxon>Characoidei</taxon>
        <taxon>Acestrorhamphidae</taxon>
        <taxon>Acestrorhamphinae</taxon>
        <taxon>Astyanax</taxon>
    </lineage>
</organism>
<dbReference type="AlphaFoldDB" id="A0A8T2KW54"/>
<evidence type="ECO:0000313" key="1">
    <source>
        <dbReference type="EMBL" id="KAG9262105.1"/>
    </source>
</evidence>
<dbReference type="EMBL" id="JAICCE010000021">
    <property type="protein sequence ID" value="KAG9262105.1"/>
    <property type="molecule type" value="Genomic_DNA"/>
</dbReference>
<comment type="caution">
    <text evidence="1">The sequence shown here is derived from an EMBL/GenBank/DDBJ whole genome shotgun (WGS) entry which is preliminary data.</text>
</comment>
<proteinExistence type="predicted"/>
<dbReference type="Proteomes" id="UP000752171">
    <property type="component" value="Unassembled WGS sequence"/>
</dbReference>
<accession>A0A8T2KW54</accession>
<gene>
    <name evidence="1" type="ORF">AMEX_G23820</name>
</gene>
<name>A0A8T2KW54_ASTMX</name>